<evidence type="ECO:0000256" key="1">
    <source>
        <dbReference type="ARBA" id="ARBA00010883"/>
    </source>
</evidence>
<dbReference type="Gene3D" id="3.30.1520.10">
    <property type="entry name" value="Phox-like domain"/>
    <property type="match status" value="1"/>
</dbReference>
<reference evidence="7 8" key="1">
    <citation type="submission" date="2020-04" db="EMBL/GenBank/DDBJ databases">
        <authorList>
            <person name="Alioto T."/>
            <person name="Alioto T."/>
            <person name="Gomez Garrido J."/>
        </authorList>
    </citation>
    <scope>NUCLEOTIDE SEQUENCE [LARGE SCALE GENOMIC DNA]</scope>
</reference>
<feature type="domain" description="PXA" evidence="6">
    <location>
        <begin position="1"/>
        <end position="167"/>
    </location>
</feature>
<feature type="domain" description="PX" evidence="5">
    <location>
        <begin position="509"/>
        <end position="632"/>
    </location>
</feature>
<feature type="coiled-coil region" evidence="2">
    <location>
        <begin position="449"/>
        <end position="497"/>
    </location>
</feature>
<evidence type="ECO:0000313" key="7">
    <source>
        <dbReference type="EMBL" id="CAB3359141.1"/>
    </source>
</evidence>
<comment type="similarity">
    <text evidence="1">Belongs to the sorting nexin family.</text>
</comment>
<gene>
    <name evidence="7" type="ORF">CLODIP_2_CD05169</name>
</gene>
<dbReference type="InterPro" id="IPR001683">
    <property type="entry name" value="PX_dom"/>
</dbReference>
<sequence length="832" mass="95467">MVDAVLQQVLDNALRDSLAELLQGLCANIDQITELLKEDIWEGIKKLHERLSQVDQTQLVACDMITRVTTHFERLRLAQAAAIRVGGPAVIHVAPYVEKNIKEEDFMRSLSEMAVVLLMPEIYVTSPLLRLLVREALALAVLLPAVDMVCDPDFINQKIIAYIHHQQKSRVKKRQLTNIENYEETIKKIRDCDDLDILKHIRYNIVTEILQVNVKLELAKESSCEDKTDSSDVRRQESYLNQLLYTKRECEKRLRAMGWKDFADETGSEAVDEHHHQFLPLVSVIESAEGRKYLRKFLQQHSSSVQTPDNLDSPTAYLDYWTTAEKMRLSHRNMWHQLAQELYYTHIYPPSSLIKVDKAIKKRMEAFLLGDQGPEVFYEVQDDVVGVLQEKYYPLFIASENYIKMITAMDEAALIEHENVEEFSSPVETDSSKGSKNVGEPPNCTRRKLLQLEEKLVTKKQALQALRTSLKPEAKALLVLEQEVARLEGEHRQLEAHLTRTETWGEHLGRWRAMVQSTEMPDEKEPPQFVLVVHVLEDEHDADAISTGWVVLRGLPDFLELHRKLCQLDPTVKNVELPSFSGKFLFGKTLDKAALEKAKKQIQKYLERILGDDRLNTCEAIYTFLSPSADLLKHAAPSPKKHKFSLSTLFKSNGSNGSSGSYGFGDDNLVDTDLIFDDDNRVDGSGGPRGDAVAEPLYALLGEIFDLRGLFRWLRRSLITFVQLTYGRTITRQVRETVAWIFSEPMLHFYLQVFLNSWWPHGQLSPPPQQRTDQEKEKTKKEARQLFIENVPEILCNLVGQQSAKRGARKVFEALQEKVYNKQLLYVRFKTA</sequence>
<name>A0A8S1BRJ9_9INSE</name>
<evidence type="ECO:0000256" key="3">
    <source>
        <dbReference type="SAM" id="MobiDB-lite"/>
    </source>
</evidence>
<dbReference type="SUPFAM" id="SSF64268">
    <property type="entry name" value="PX domain"/>
    <property type="match status" value="1"/>
</dbReference>
<feature type="compositionally biased region" description="Polar residues" evidence="3">
    <location>
        <begin position="426"/>
        <end position="435"/>
    </location>
</feature>
<organism evidence="7 8">
    <name type="scientific">Cloeon dipterum</name>
    <dbReference type="NCBI Taxonomy" id="197152"/>
    <lineage>
        <taxon>Eukaryota</taxon>
        <taxon>Metazoa</taxon>
        <taxon>Ecdysozoa</taxon>
        <taxon>Arthropoda</taxon>
        <taxon>Hexapoda</taxon>
        <taxon>Insecta</taxon>
        <taxon>Pterygota</taxon>
        <taxon>Palaeoptera</taxon>
        <taxon>Ephemeroptera</taxon>
        <taxon>Pisciforma</taxon>
        <taxon>Baetidae</taxon>
        <taxon>Cloeon</taxon>
    </lineage>
</organism>
<dbReference type="InterPro" id="IPR003114">
    <property type="entry name" value="Phox_assoc"/>
</dbReference>
<dbReference type="Proteomes" id="UP000494165">
    <property type="component" value="Unassembled WGS sequence"/>
</dbReference>
<proteinExistence type="inferred from homology"/>
<feature type="domain" description="RGS" evidence="4">
    <location>
        <begin position="280"/>
        <end position="406"/>
    </location>
</feature>
<dbReference type="AlphaFoldDB" id="A0A8S1BRJ9"/>
<keyword evidence="2" id="KW-0175">Coiled coil</keyword>
<evidence type="ECO:0000259" key="6">
    <source>
        <dbReference type="PROSITE" id="PS51207"/>
    </source>
</evidence>
<protein>
    <recommendedName>
        <fullName evidence="9">Sorting nexin-25</fullName>
    </recommendedName>
</protein>
<evidence type="ECO:0000259" key="4">
    <source>
        <dbReference type="PROSITE" id="PS50132"/>
    </source>
</evidence>
<evidence type="ECO:0000313" key="8">
    <source>
        <dbReference type="Proteomes" id="UP000494165"/>
    </source>
</evidence>
<dbReference type="SMART" id="SM00312">
    <property type="entry name" value="PX"/>
    <property type="match status" value="1"/>
</dbReference>
<dbReference type="Pfam" id="PF00787">
    <property type="entry name" value="PX"/>
    <property type="match status" value="1"/>
</dbReference>
<keyword evidence="8" id="KW-1185">Reference proteome</keyword>
<dbReference type="GO" id="GO:0035091">
    <property type="term" value="F:phosphatidylinositol binding"/>
    <property type="evidence" value="ECO:0007669"/>
    <property type="project" value="InterPro"/>
</dbReference>
<dbReference type="InterPro" id="IPR013937">
    <property type="entry name" value="Sorting_nexin_C"/>
</dbReference>
<dbReference type="Pfam" id="PF02194">
    <property type="entry name" value="PXA"/>
    <property type="match status" value="1"/>
</dbReference>
<dbReference type="EMBL" id="CADEPI010000001">
    <property type="protein sequence ID" value="CAB3359141.1"/>
    <property type="molecule type" value="Genomic_DNA"/>
</dbReference>
<dbReference type="InterPro" id="IPR036871">
    <property type="entry name" value="PX_dom_sf"/>
</dbReference>
<evidence type="ECO:0000256" key="2">
    <source>
        <dbReference type="SAM" id="Coils"/>
    </source>
</evidence>
<dbReference type="InterPro" id="IPR044926">
    <property type="entry name" value="RGS_subdomain_2"/>
</dbReference>
<dbReference type="InterPro" id="IPR016137">
    <property type="entry name" value="RGS"/>
</dbReference>
<feature type="region of interest" description="Disordered" evidence="3">
    <location>
        <begin position="423"/>
        <end position="443"/>
    </location>
</feature>
<evidence type="ECO:0008006" key="9">
    <source>
        <dbReference type="Google" id="ProtNLM"/>
    </source>
</evidence>
<dbReference type="PROSITE" id="PS50132">
    <property type="entry name" value="RGS"/>
    <property type="match status" value="1"/>
</dbReference>
<dbReference type="InterPro" id="IPR036305">
    <property type="entry name" value="RGS_sf"/>
</dbReference>
<comment type="caution">
    <text evidence="7">The sequence shown here is derived from an EMBL/GenBank/DDBJ whole genome shotgun (WGS) entry which is preliminary data.</text>
</comment>
<dbReference type="Gene3D" id="1.10.167.10">
    <property type="entry name" value="Regulator of G-protein Signalling 4, domain 2"/>
    <property type="match status" value="1"/>
</dbReference>
<dbReference type="SUPFAM" id="SSF48097">
    <property type="entry name" value="Regulator of G-protein signaling, RGS"/>
    <property type="match status" value="1"/>
</dbReference>
<dbReference type="SMART" id="SM00315">
    <property type="entry name" value="RGS"/>
    <property type="match status" value="1"/>
</dbReference>
<dbReference type="Pfam" id="PF00615">
    <property type="entry name" value="RGS"/>
    <property type="match status" value="1"/>
</dbReference>
<dbReference type="PROSITE" id="PS50195">
    <property type="entry name" value="PX"/>
    <property type="match status" value="1"/>
</dbReference>
<dbReference type="Pfam" id="PF08628">
    <property type="entry name" value="Nexin_C"/>
    <property type="match status" value="1"/>
</dbReference>
<dbReference type="PANTHER" id="PTHR22775">
    <property type="entry name" value="SORTING NEXIN"/>
    <property type="match status" value="1"/>
</dbReference>
<evidence type="ECO:0000259" key="5">
    <source>
        <dbReference type="PROSITE" id="PS50195"/>
    </source>
</evidence>
<dbReference type="PROSITE" id="PS51207">
    <property type="entry name" value="PXA"/>
    <property type="match status" value="1"/>
</dbReference>
<dbReference type="OrthoDB" id="120967at2759"/>
<dbReference type="SMART" id="SM00313">
    <property type="entry name" value="PXA"/>
    <property type="match status" value="1"/>
</dbReference>
<accession>A0A8S1BRJ9</accession>
<dbReference type="PANTHER" id="PTHR22775:SF48">
    <property type="entry name" value="SORTING NEXIN-25"/>
    <property type="match status" value="1"/>
</dbReference>